<organism evidence="1 2">
    <name type="scientific">Trypanosoma vivax (strain Y486)</name>
    <dbReference type="NCBI Taxonomy" id="1055687"/>
    <lineage>
        <taxon>Eukaryota</taxon>
        <taxon>Discoba</taxon>
        <taxon>Euglenozoa</taxon>
        <taxon>Kinetoplastea</taxon>
        <taxon>Metakinetoplastina</taxon>
        <taxon>Trypanosomatida</taxon>
        <taxon>Trypanosomatidae</taxon>
        <taxon>Trypanosoma</taxon>
        <taxon>Duttonella</taxon>
    </lineage>
</organism>
<dbReference type="Proteomes" id="UP000009027">
    <property type="component" value="Unassembled WGS sequence"/>
</dbReference>
<name>F9WP76_TRYVY</name>
<dbReference type="EMBL" id="CAEX01003231">
    <property type="protein sequence ID" value="CCD19351.1"/>
    <property type="molecule type" value="Genomic_DNA"/>
</dbReference>
<evidence type="ECO:0000313" key="1">
    <source>
        <dbReference type="EMBL" id="CCD19351.1"/>
    </source>
</evidence>
<sequence length="298" mass="34354">MTTALDFHLPYIVSRRRSCLLTHTFFKLKVRLPGGCLEGVIRAGYWWHLIKRVSAGCCFVSLNCCNHLFRVRVPLHHHERHDPGTQHDSWDGDGKHKIGGCHATALHVAVLPRSLHRQVNQLTVAFLRNNHVTTVPGFEDRLRFIGGSAVSRSWLERRISRRPRRTSAFLLYFALDFLHLCLQLDTLLLFIALLTRCLVCRENSFALGHLFIYNCHCGNSNSFLCLDQLTLRIRKMKSNCLYVDSRAANKILEVLLKSSKLVVSFLVTQELRRYFTADLFQLLFLFSPPAVQILRIFL</sequence>
<protein>
    <submittedName>
        <fullName evidence="1">Uncharacterized protein</fullName>
    </submittedName>
</protein>
<gene>
    <name evidence="1" type="ORF">TvY486_0020510</name>
</gene>
<evidence type="ECO:0000313" key="2">
    <source>
        <dbReference type="Proteomes" id="UP000009027"/>
    </source>
</evidence>
<dbReference type="AlphaFoldDB" id="F9WP76"/>
<keyword evidence="2" id="KW-1185">Reference proteome</keyword>
<reference evidence="1 2" key="1">
    <citation type="journal article" date="2012" name="Proc. Natl. Acad. Sci. U.S.A.">
        <title>Antigenic diversity is generated by distinct evolutionary mechanisms in African trypanosome species.</title>
        <authorList>
            <person name="Jackson A.P."/>
            <person name="Berry A."/>
            <person name="Aslett M."/>
            <person name="Allison H.C."/>
            <person name="Burton P."/>
            <person name="Vavrova-Anderson J."/>
            <person name="Brown R."/>
            <person name="Browne H."/>
            <person name="Corton N."/>
            <person name="Hauser H."/>
            <person name="Gamble J."/>
            <person name="Gilderthorp R."/>
            <person name="Marcello L."/>
            <person name="McQuillan J."/>
            <person name="Otto T.D."/>
            <person name="Quail M.A."/>
            <person name="Sanders M.J."/>
            <person name="van Tonder A."/>
            <person name="Ginger M.L."/>
            <person name="Field M.C."/>
            <person name="Barry J.D."/>
            <person name="Hertz-Fowler C."/>
            <person name="Berriman M."/>
        </authorList>
    </citation>
    <scope>NUCLEOTIDE SEQUENCE</scope>
    <source>
        <strain evidence="1 2">Y486</strain>
    </source>
</reference>
<dbReference type="VEuPathDB" id="TriTrypDB:TvY486_0020510"/>
<proteinExistence type="predicted"/>
<accession>F9WP76</accession>